<name>A0A345ZWV8_9HYPH</name>
<dbReference type="KEGG" id="ptaw:DW352_13335"/>
<feature type="domain" description="HTH lysR-type" evidence="6">
    <location>
        <begin position="1"/>
        <end position="58"/>
    </location>
</feature>
<keyword evidence="3" id="KW-0238">DNA-binding</keyword>
<dbReference type="PANTHER" id="PTHR30419:SF30">
    <property type="entry name" value="LYSR FAMILY TRANSCRIPTIONAL REGULATOR"/>
    <property type="match status" value="1"/>
</dbReference>
<dbReference type="OrthoDB" id="5297263at2"/>
<dbReference type="InterPro" id="IPR036390">
    <property type="entry name" value="WH_DNA-bd_sf"/>
</dbReference>
<dbReference type="GO" id="GO:0005829">
    <property type="term" value="C:cytosol"/>
    <property type="evidence" value="ECO:0007669"/>
    <property type="project" value="TreeGrafter"/>
</dbReference>
<evidence type="ECO:0000313" key="8">
    <source>
        <dbReference type="Proteomes" id="UP000254889"/>
    </source>
</evidence>
<accession>A0A345ZWV8</accession>
<dbReference type="InterPro" id="IPR036388">
    <property type="entry name" value="WH-like_DNA-bd_sf"/>
</dbReference>
<dbReference type="GO" id="GO:0003677">
    <property type="term" value="F:DNA binding"/>
    <property type="evidence" value="ECO:0007669"/>
    <property type="project" value="UniProtKB-KW"/>
</dbReference>
<dbReference type="GO" id="GO:0003700">
    <property type="term" value="F:DNA-binding transcription factor activity"/>
    <property type="evidence" value="ECO:0007669"/>
    <property type="project" value="InterPro"/>
</dbReference>
<dbReference type="EMBL" id="CP031417">
    <property type="protein sequence ID" value="AXK81405.1"/>
    <property type="molecule type" value="Genomic_DNA"/>
</dbReference>
<dbReference type="Proteomes" id="UP000254889">
    <property type="component" value="Chromosome"/>
</dbReference>
<evidence type="ECO:0000256" key="3">
    <source>
        <dbReference type="ARBA" id="ARBA00023125"/>
    </source>
</evidence>
<dbReference type="AlphaFoldDB" id="A0A345ZWV8"/>
<dbReference type="RefSeq" id="WP_115691784.1">
    <property type="nucleotide sequence ID" value="NZ_CP031417.1"/>
</dbReference>
<keyword evidence="4" id="KW-0804">Transcription</keyword>
<organism evidence="7 8">
    <name type="scientific">Pseudolabrys taiwanensis</name>
    <dbReference type="NCBI Taxonomy" id="331696"/>
    <lineage>
        <taxon>Bacteria</taxon>
        <taxon>Pseudomonadati</taxon>
        <taxon>Pseudomonadota</taxon>
        <taxon>Alphaproteobacteria</taxon>
        <taxon>Hyphomicrobiales</taxon>
        <taxon>Xanthobacteraceae</taxon>
        <taxon>Pseudolabrys</taxon>
    </lineage>
</organism>
<dbReference type="Gene3D" id="1.10.10.10">
    <property type="entry name" value="Winged helix-like DNA-binding domain superfamily/Winged helix DNA-binding domain"/>
    <property type="match status" value="1"/>
</dbReference>
<feature type="region of interest" description="Disordered" evidence="5">
    <location>
        <begin position="300"/>
        <end position="323"/>
    </location>
</feature>
<dbReference type="SUPFAM" id="SSF53850">
    <property type="entry name" value="Periplasmic binding protein-like II"/>
    <property type="match status" value="1"/>
</dbReference>
<dbReference type="SUPFAM" id="SSF46785">
    <property type="entry name" value="Winged helix' DNA-binding domain"/>
    <property type="match status" value="1"/>
</dbReference>
<evidence type="ECO:0000256" key="4">
    <source>
        <dbReference type="ARBA" id="ARBA00023163"/>
    </source>
</evidence>
<sequence length="323" mass="35232">MKLHHLRAVVAIAEQGSLRGAARHLRIAQPTLTRGLSELERELGAPLFERRPKGMIATQLGAVFVRRATAILNDVRKAQEEFAQMRGDAVGTVAIGLSSVGHILFLPKVLRPFRRKFPKVRLHVLESYYPTIERSLQDGSVDLYVGPDPGLTLPLTLQKELLFAGRRAVLCRIGHPLAQATSLKELVNAEWVTTSITPKAENELGELFQLHALPPPLLALRSQSSLTLLTCLANSDLLAMVPAQWVDSPFADRVLTAIPVREELRAPPIIVVKRSDVPLAPAAAFLLDLVRRSAGHLAPQKATVRANATPAGRPRSAGRRAIA</sequence>
<comment type="similarity">
    <text evidence="1">Belongs to the LysR transcriptional regulatory family.</text>
</comment>
<dbReference type="PRINTS" id="PR00039">
    <property type="entry name" value="HTHLYSR"/>
</dbReference>
<dbReference type="PANTHER" id="PTHR30419">
    <property type="entry name" value="HTH-TYPE TRANSCRIPTIONAL REGULATOR YBHD"/>
    <property type="match status" value="1"/>
</dbReference>
<dbReference type="InterPro" id="IPR005119">
    <property type="entry name" value="LysR_subst-bd"/>
</dbReference>
<reference evidence="7 8" key="1">
    <citation type="submission" date="2018-07" db="EMBL/GenBank/DDBJ databases">
        <authorList>
            <person name="Quirk P.G."/>
            <person name="Krulwich T.A."/>
        </authorList>
    </citation>
    <scope>NUCLEOTIDE SEQUENCE [LARGE SCALE GENOMIC DNA]</scope>
    <source>
        <strain evidence="7 8">CC-BB4</strain>
    </source>
</reference>
<evidence type="ECO:0000256" key="5">
    <source>
        <dbReference type="SAM" id="MobiDB-lite"/>
    </source>
</evidence>
<dbReference type="Gene3D" id="3.40.190.10">
    <property type="entry name" value="Periplasmic binding protein-like II"/>
    <property type="match status" value="2"/>
</dbReference>
<evidence type="ECO:0000256" key="1">
    <source>
        <dbReference type="ARBA" id="ARBA00009437"/>
    </source>
</evidence>
<evidence type="ECO:0000313" key="7">
    <source>
        <dbReference type="EMBL" id="AXK81405.1"/>
    </source>
</evidence>
<dbReference type="Pfam" id="PF03466">
    <property type="entry name" value="LysR_substrate"/>
    <property type="match status" value="1"/>
</dbReference>
<protein>
    <submittedName>
        <fullName evidence="7">LysR family transcriptional regulator</fullName>
    </submittedName>
</protein>
<evidence type="ECO:0000256" key="2">
    <source>
        <dbReference type="ARBA" id="ARBA00023015"/>
    </source>
</evidence>
<keyword evidence="2" id="KW-0805">Transcription regulation</keyword>
<dbReference type="InterPro" id="IPR000847">
    <property type="entry name" value="LysR_HTH_N"/>
</dbReference>
<dbReference type="InterPro" id="IPR050950">
    <property type="entry name" value="HTH-type_LysR_regulators"/>
</dbReference>
<dbReference type="FunFam" id="1.10.10.10:FF:000001">
    <property type="entry name" value="LysR family transcriptional regulator"/>
    <property type="match status" value="1"/>
</dbReference>
<evidence type="ECO:0000259" key="6">
    <source>
        <dbReference type="PROSITE" id="PS50931"/>
    </source>
</evidence>
<dbReference type="PROSITE" id="PS50931">
    <property type="entry name" value="HTH_LYSR"/>
    <property type="match status" value="1"/>
</dbReference>
<keyword evidence="8" id="KW-1185">Reference proteome</keyword>
<dbReference type="Pfam" id="PF00126">
    <property type="entry name" value="HTH_1"/>
    <property type="match status" value="1"/>
</dbReference>
<proteinExistence type="inferred from homology"/>
<gene>
    <name evidence="7" type="ORF">DW352_13335</name>
</gene>